<protein>
    <recommendedName>
        <fullName evidence="15">Dihydroorotate dehydrogenase (quinone)</fullName>
        <ecNumber evidence="15">1.3.5.2</ecNumber>
    </recommendedName>
    <alternativeName>
        <fullName evidence="15">DHOdehase</fullName>
        <shortName evidence="15">DHOD</shortName>
        <shortName evidence="15">DHODase</shortName>
    </alternativeName>
    <alternativeName>
        <fullName evidence="15">Dihydroorotate oxidase</fullName>
    </alternativeName>
</protein>
<dbReference type="GO" id="GO:0004589">
    <property type="term" value="F:dihydroorotate dehydrogenase (NAD+) activity"/>
    <property type="evidence" value="ECO:0007669"/>
    <property type="project" value="UniProtKB-EC"/>
</dbReference>
<feature type="binding site" evidence="15">
    <location>
        <position position="91"/>
    </location>
    <ligand>
        <name>FMN</name>
        <dbReference type="ChEBI" id="CHEBI:58210"/>
    </ligand>
</feature>
<organism evidence="18 19">
    <name type="scientific">Thermoflavimicrobium daqui</name>
    <dbReference type="NCBI Taxonomy" id="2137476"/>
    <lineage>
        <taxon>Bacteria</taxon>
        <taxon>Bacillati</taxon>
        <taxon>Bacillota</taxon>
        <taxon>Bacilli</taxon>
        <taxon>Bacillales</taxon>
        <taxon>Thermoactinomycetaceae</taxon>
        <taxon>Thermoflavimicrobium</taxon>
    </lineage>
</organism>
<evidence type="ECO:0000256" key="14">
    <source>
        <dbReference type="ARBA" id="ARBA00048996"/>
    </source>
</evidence>
<dbReference type="PANTHER" id="PTHR48109:SF4">
    <property type="entry name" value="DIHYDROOROTATE DEHYDROGENASE (QUINONE), MITOCHONDRIAL"/>
    <property type="match status" value="1"/>
</dbReference>
<evidence type="ECO:0000256" key="2">
    <source>
        <dbReference type="ARBA" id="ARBA00003616"/>
    </source>
</evidence>
<dbReference type="EMBL" id="QJKK01000004">
    <property type="protein sequence ID" value="RAL24507.1"/>
    <property type="molecule type" value="Genomic_DNA"/>
</dbReference>
<evidence type="ECO:0000256" key="9">
    <source>
        <dbReference type="ARBA" id="ARBA00022643"/>
    </source>
</evidence>
<evidence type="ECO:0000256" key="1">
    <source>
        <dbReference type="ARBA" id="ARBA00003125"/>
    </source>
</evidence>
<dbReference type="GO" id="GO:0006207">
    <property type="term" value="P:'de novo' pyrimidine nucleobase biosynthetic process"/>
    <property type="evidence" value="ECO:0007669"/>
    <property type="project" value="UniProtKB-UniRule"/>
</dbReference>
<dbReference type="AlphaFoldDB" id="A0A364K597"/>
<comment type="caution">
    <text evidence="18">The sequence shown here is derived from an EMBL/GenBank/DDBJ whole genome shotgun (WGS) entry which is preliminary data.</text>
</comment>
<evidence type="ECO:0000256" key="3">
    <source>
        <dbReference type="ARBA" id="ARBA00004370"/>
    </source>
</evidence>
<comment type="subcellular location">
    <subcellularLocation>
        <location evidence="15">Cell membrane</location>
        <topology evidence="15">Peripheral membrane protein</topology>
    </subcellularLocation>
    <subcellularLocation>
        <location evidence="3">Membrane</location>
    </subcellularLocation>
</comment>
<comment type="function">
    <text evidence="1 15">Catalyzes the conversion of dihydroorotate to orotate with quinone as electron acceptor.</text>
</comment>
<evidence type="ECO:0000259" key="17">
    <source>
        <dbReference type="Pfam" id="PF01180"/>
    </source>
</evidence>
<dbReference type="InterPro" id="IPR005719">
    <property type="entry name" value="Dihydroorotate_DH_2"/>
</dbReference>
<dbReference type="GO" id="GO:0044205">
    <property type="term" value="P:'de novo' UMP biosynthetic process"/>
    <property type="evidence" value="ECO:0007669"/>
    <property type="project" value="UniProtKB-UniRule"/>
</dbReference>
<dbReference type="InterPro" id="IPR001295">
    <property type="entry name" value="Dihydroorotate_DH_CS"/>
</dbReference>
<accession>A0A364K597</accession>
<comment type="catalytic activity">
    <reaction evidence="14">
        <text>(S)-dihydroorotate + NAD(+) = orotate + NADH + H(+)</text>
        <dbReference type="Rhea" id="RHEA:13513"/>
        <dbReference type="ChEBI" id="CHEBI:15378"/>
        <dbReference type="ChEBI" id="CHEBI:30839"/>
        <dbReference type="ChEBI" id="CHEBI:30864"/>
        <dbReference type="ChEBI" id="CHEBI:57540"/>
        <dbReference type="ChEBI" id="CHEBI:57945"/>
        <dbReference type="EC" id="1.3.1.14"/>
    </reaction>
</comment>
<proteinExistence type="inferred from homology"/>
<evidence type="ECO:0000256" key="11">
    <source>
        <dbReference type="ARBA" id="ARBA00023002"/>
    </source>
</evidence>
<keyword evidence="11 15" id="KW-0560">Oxidoreductase</keyword>
<dbReference type="RefSeq" id="WP_113658878.1">
    <property type="nucleotide sequence ID" value="NZ_KZ845666.1"/>
</dbReference>
<evidence type="ECO:0000256" key="15">
    <source>
        <dbReference type="HAMAP-Rule" id="MF_00225"/>
    </source>
</evidence>
<dbReference type="PANTHER" id="PTHR48109">
    <property type="entry name" value="DIHYDROOROTATE DEHYDROGENASE (QUINONE), MITOCHONDRIAL-RELATED"/>
    <property type="match status" value="1"/>
</dbReference>
<keyword evidence="9 15" id="KW-0288">FMN</keyword>
<keyword evidence="12 15" id="KW-0472">Membrane</keyword>
<dbReference type="EC" id="1.3.5.2" evidence="15"/>
<feature type="region of interest" description="Disordered" evidence="16">
    <location>
        <begin position="256"/>
        <end position="277"/>
    </location>
</feature>
<feature type="binding site" evidence="15">
    <location>
        <position position="71"/>
    </location>
    <ligand>
        <name>substrate</name>
    </ligand>
</feature>
<dbReference type="SUPFAM" id="SSF51395">
    <property type="entry name" value="FMN-linked oxidoreductases"/>
    <property type="match status" value="1"/>
</dbReference>
<evidence type="ECO:0000313" key="19">
    <source>
        <dbReference type="Proteomes" id="UP000251213"/>
    </source>
</evidence>
<feature type="active site" description="Nucleophile" evidence="15">
    <location>
        <position position="181"/>
    </location>
</feature>
<feature type="binding site" evidence="15">
    <location>
        <position position="251"/>
    </location>
    <ligand>
        <name>FMN</name>
        <dbReference type="ChEBI" id="CHEBI:58210"/>
    </ligand>
</feature>
<keyword evidence="19" id="KW-1185">Reference proteome</keyword>
<feature type="binding site" evidence="15">
    <location>
        <begin position="252"/>
        <end position="253"/>
    </location>
    <ligand>
        <name>substrate</name>
    </ligand>
</feature>
<dbReference type="PROSITE" id="PS00912">
    <property type="entry name" value="DHODEHASE_2"/>
    <property type="match status" value="1"/>
</dbReference>
<comment type="similarity">
    <text evidence="6 15">Belongs to the dihydroorotate dehydrogenase family. Type 2 subfamily.</text>
</comment>
<feature type="binding site" evidence="15">
    <location>
        <begin position="116"/>
        <end position="120"/>
    </location>
    <ligand>
        <name>substrate</name>
    </ligand>
</feature>
<evidence type="ECO:0000256" key="4">
    <source>
        <dbReference type="ARBA" id="ARBA00004715"/>
    </source>
</evidence>
<comment type="pathway">
    <text evidence="4">Pyrimidine metabolism; UMP biosynthesis via de novo pathway; orotate from (S)-dihydroorotate (NAD(+) route): step 1/1.</text>
</comment>
<evidence type="ECO:0000256" key="6">
    <source>
        <dbReference type="ARBA" id="ARBA00005359"/>
    </source>
</evidence>
<feature type="binding site" evidence="15">
    <location>
        <position position="302"/>
    </location>
    <ligand>
        <name>FMN</name>
        <dbReference type="ChEBI" id="CHEBI:58210"/>
    </ligand>
</feature>
<dbReference type="GO" id="GO:0106430">
    <property type="term" value="F:dihydroorotate dehydrogenase (quinone) activity"/>
    <property type="evidence" value="ECO:0007669"/>
    <property type="project" value="UniProtKB-EC"/>
</dbReference>
<reference evidence="18 19" key="1">
    <citation type="submission" date="2018-06" db="EMBL/GenBank/DDBJ databases">
        <title>Thermoflavimicrobium daqus sp. nov., a thermophilic microbe isolated from Moutai-flavour Daqu.</title>
        <authorList>
            <person name="Wang X."/>
            <person name="Zhou H."/>
        </authorList>
    </citation>
    <scope>NUCLEOTIDE SEQUENCE [LARGE SCALE GENOMIC DNA]</scope>
    <source>
        <strain evidence="18 19">FBKL4.011</strain>
    </source>
</reference>
<feature type="binding site" evidence="15">
    <location>
        <position position="223"/>
    </location>
    <ligand>
        <name>FMN</name>
        <dbReference type="ChEBI" id="CHEBI:58210"/>
    </ligand>
</feature>
<feature type="binding site" evidence="15">
    <location>
        <position position="145"/>
    </location>
    <ligand>
        <name>FMN</name>
        <dbReference type="ChEBI" id="CHEBI:58210"/>
    </ligand>
</feature>
<evidence type="ECO:0000256" key="5">
    <source>
        <dbReference type="ARBA" id="ARBA00005161"/>
    </source>
</evidence>
<feature type="binding site" evidence="15">
    <location>
        <position position="178"/>
    </location>
    <ligand>
        <name>substrate</name>
    </ligand>
</feature>
<dbReference type="InterPro" id="IPR050074">
    <property type="entry name" value="DHO_dehydrogenase"/>
</dbReference>
<name>A0A364K597_9BACL</name>
<keyword evidence="15" id="KW-1003">Cell membrane</keyword>
<evidence type="ECO:0000256" key="13">
    <source>
        <dbReference type="ARBA" id="ARBA00048639"/>
    </source>
</evidence>
<keyword evidence="8 15" id="KW-0285">Flavoprotein</keyword>
<dbReference type="InterPro" id="IPR005720">
    <property type="entry name" value="Dihydroorotate_DH_cat"/>
</dbReference>
<comment type="pathway">
    <text evidence="5 15">Pyrimidine metabolism; UMP biosynthesis via de novo pathway; orotate from (S)-dihydroorotate (quinone route): step 1/1.</text>
</comment>
<dbReference type="NCBIfam" id="NF003645">
    <property type="entry name" value="PRK05286.1-2"/>
    <property type="match status" value="1"/>
</dbReference>
<feature type="binding site" evidence="15">
    <location>
        <position position="178"/>
    </location>
    <ligand>
        <name>FMN</name>
        <dbReference type="ChEBI" id="CHEBI:58210"/>
    </ligand>
</feature>
<evidence type="ECO:0000256" key="16">
    <source>
        <dbReference type="SAM" id="MobiDB-lite"/>
    </source>
</evidence>
<comment type="catalytic activity">
    <reaction evidence="13 15">
        <text>(S)-dihydroorotate + a quinone = orotate + a quinol</text>
        <dbReference type="Rhea" id="RHEA:30187"/>
        <dbReference type="ChEBI" id="CHEBI:24646"/>
        <dbReference type="ChEBI" id="CHEBI:30839"/>
        <dbReference type="ChEBI" id="CHEBI:30864"/>
        <dbReference type="ChEBI" id="CHEBI:132124"/>
        <dbReference type="EC" id="1.3.5.2"/>
    </reaction>
</comment>
<comment type="cofactor">
    <cofactor evidence="15">
        <name>FMN</name>
        <dbReference type="ChEBI" id="CHEBI:58210"/>
    </cofactor>
    <text evidence="15">Binds 1 FMN per subunit.</text>
</comment>
<dbReference type="NCBIfam" id="TIGR01036">
    <property type="entry name" value="pyrD_sub2"/>
    <property type="match status" value="1"/>
</dbReference>
<dbReference type="OrthoDB" id="9802377at2"/>
<evidence type="ECO:0000256" key="12">
    <source>
        <dbReference type="ARBA" id="ARBA00023136"/>
    </source>
</evidence>
<sequence length="361" mass="39911">MLYDNLRPFLFKMDPESAHIWTIRALKMMQSSAAIKSRFSKMMNVRDSRLQSEYWGLTFKNPVGLAAGFDKHANVYPALAALGFGFIEVGTLTPRPQSGNPQPRLFRLLEDSALINRMGFNNHGIEEAKRTFATLPRPVCPIGINLGKNKDTPNEQASDDYRKGLSTLYLDGDYFVINISSPNTQGLRDLQQINALEKLLAAILSERDQLAKQHQQYQPVLLKIAPDLSLEQLTDIVKTALFLKIDGIIATNTTLSRQGLQSPDKSETGGLSGRPLTEPSTVFIRDVYGITEGKVPIIGVGGIFTGKDAYAKIRAGANLIQVYTGMIYRGPSIARLINEELLQLLEKDGFANIQEAVGQDV</sequence>
<dbReference type="Gene3D" id="3.20.20.70">
    <property type="entry name" value="Aldolase class I"/>
    <property type="match status" value="1"/>
</dbReference>
<evidence type="ECO:0000313" key="18">
    <source>
        <dbReference type="EMBL" id="RAL24507.1"/>
    </source>
</evidence>
<dbReference type="NCBIfam" id="NF003652">
    <property type="entry name" value="PRK05286.2-5"/>
    <property type="match status" value="1"/>
</dbReference>
<comment type="subunit">
    <text evidence="7">Heterotetramer of 2 PyrK and 2 PyrD type B subunits.</text>
</comment>
<dbReference type="Pfam" id="PF01180">
    <property type="entry name" value="DHO_dh"/>
    <property type="match status" value="1"/>
</dbReference>
<comment type="function">
    <text evidence="2">Catalyzes the conversion of dihydroorotate to orotate with NAD(+) as electron acceptor.</text>
</comment>
<reference evidence="18 19" key="2">
    <citation type="submission" date="2018-06" db="EMBL/GenBank/DDBJ databases">
        <authorList>
            <person name="Zhirakovskaya E."/>
        </authorList>
    </citation>
    <scope>NUCLEOTIDE SEQUENCE [LARGE SCALE GENOMIC DNA]</scope>
    <source>
        <strain evidence="18 19">FBKL4.011</strain>
    </source>
</reference>
<dbReference type="Proteomes" id="UP000251213">
    <property type="component" value="Unassembled WGS sequence"/>
</dbReference>
<feature type="binding site" evidence="15">
    <location>
        <position position="183"/>
    </location>
    <ligand>
        <name>substrate</name>
    </ligand>
</feature>
<evidence type="ECO:0000256" key="10">
    <source>
        <dbReference type="ARBA" id="ARBA00022975"/>
    </source>
</evidence>
<dbReference type="UniPathway" id="UPA00070">
    <property type="reaction ID" value="UER00945"/>
</dbReference>
<dbReference type="CDD" id="cd04738">
    <property type="entry name" value="DHOD_2_like"/>
    <property type="match status" value="1"/>
</dbReference>
<dbReference type="HAMAP" id="MF_00225">
    <property type="entry name" value="DHO_dh_type2"/>
    <property type="match status" value="1"/>
</dbReference>
<feature type="domain" description="Dihydroorotate dehydrogenase catalytic" evidence="17">
    <location>
        <begin position="50"/>
        <end position="345"/>
    </location>
</feature>
<evidence type="ECO:0000256" key="8">
    <source>
        <dbReference type="ARBA" id="ARBA00022630"/>
    </source>
</evidence>
<evidence type="ECO:0000256" key="7">
    <source>
        <dbReference type="ARBA" id="ARBA00011669"/>
    </source>
</evidence>
<feature type="binding site" evidence="15">
    <location>
        <begin position="323"/>
        <end position="324"/>
    </location>
    <ligand>
        <name>FMN</name>
        <dbReference type="ChEBI" id="CHEBI:58210"/>
    </ligand>
</feature>
<dbReference type="InterPro" id="IPR013785">
    <property type="entry name" value="Aldolase_TIM"/>
</dbReference>
<dbReference type="PROSITE" id="PS00911">
    <property type="entry name" value="DHODEHASE_1"/>
    <property type="match status" value="1"/>
</dbReference>
<feature type="binding site" evidence="15">
    <location>
        <begin position="67"/>
        <end position="71"/>
    </location>
    <ligand>
        <name>FMN</name>
        <dbReference type="ChEBI" id="CHEBI:58210"/>
    </ligand>
</feature>
<dbReference type="GO" id="GO:0005886">
    <property type="term" value="C:plasma membrane"/>
    <property type="evidence" value="ECO:0007669"/>
    <property type="project" value="UniProtKB-SubCell"/>
</dbReference>
<gene>
    <name evidence="15" type="primary">pyrD</name>
    <name evidence="18" type="ORF">DL897_09355</name>
</gene>
<comment type="subunit">
    <text evidence="15">Monomer.</text>
</comment>
<keyword evidence="10 15" id="KW-0665">Pyrimidine biosynthesis</keyword>
<feature type="binding site" evidence="15">
    <location>
        <position position="273"/>
    </location>
    <ligand>
        <name>FMN</name>
        <dbReference type="ChEBI" id="CHEBI:58210"/>
    </ligand>
</feature>
<dbReference type="GO" id="GO:0005737">
    <property type="term" value="C:cytoplasm"/>
    <property type="evidence" value="ECO:0007669"/>
    <property type="project" value="InterPro"/>
</dbReference>